<proteinExistence type="predicted"/>
<feature type="signal peptide" evidence="1">
    <location>
        <begin position="1"/>
        <end position="30"/>
    </location>
</feature>
<feature type="chain" id="PRO_5045925039" description="Secreted protein" evidence="1">
    <location>
        <begin position="31"/>
        <end position="103"/>
    </location>
</feature>
<keyword evidence="1" id="KW-0732">Signal</keyword>
<protein>
    <recommendedName>
        <fullName evidence="4">Secreted protein</fullName>
    </recommendedName>
</protein>
<sequence>MRNRRILGGAFATVALTVAALGATQTGASAATATEAKAAAPAAHAAPQYKPMDGPPGTVWTGKKFWTLSGCQEAGTDLVSSGKWADPFCDGSGLMYDLWARPL</sequence>
<keyword evidence="3" id="KW-1185">Reference proteome</keyword>
<evidence type="ECO:0000256" key="1">
    <source>
        <dbReference type="SAM" id="SignalP"/>
    </source>
</evidence>
<name>A0ABV2YWT5_9ACTN</name>
<gene>
    <name evidence="2" type="ORF">AB0E61_08865</name>
</gene>
<evidence type="ECO:0000313" key="2">
    <source>
        <dbReference type="EMBL" id="MEU3710200.1"/>
    </source>
</evidence>
<evidence type="ECO:0000313" key="3">
    <source>
        <dbReference type="Proteomes" id="UP001550853"/>
    </source>
</evidence>
<dbReference type="EMBL" id="JBEZVI010000005">
    <property type="protein sequence ID" value="MEU3710200.1"/>
    <property type="molecule type" value="Genomic_DNA"/>
</dbReference>
<accession>A0ABV2YWT5</accession>
<dbReference type="Proteomes" id="UP001550853">
    <property type="component" value="Unassembled WGS sequence"/>
</dbReference>
<comment type="caution">
    <text evidence="2">The sequence shown here is derived from an EMBL/GenBank/DDBJ whole genome shotgun (WGS) entry which is preliminary data.</text>
</comment>
<organism evidence="2 3">
    <name type="scientific">Streptomyces catenulae</name>
    <dbReference type="NCBI Taxonomy" id="66875"/>
    <lineage>
        <taxon>Bacteria</taxon>
        <taxon>Bacillati</taxon>
        <taxon>Actinomycetota</taxon>
        <taxon>Actinomycetes</taxon>
        <taxon>Kitasatosporales</taxon>
        <taxon>Streptomycetaceae</taxon>
        <taxon>Streptomyces</taxon>
    </lineage>
</organism>
<evidence type="ECO:0008006" key="4">
    <source>
        <dbReference type="Google" id="ProtNLM"/>
    </source>
</evidence>
<dbReference type="RefSeq" id="WP_030288415.1">
    <property type="nucleotide sequence ID" value="NZ_JBEZVI010000005.1"/>
</dbReference>
<reference evidence="2 3" key="1">
    <citation type="submission" date="2024-06" db="EMBL/GenBank/DDBJ databases">
        <title>The Natural Products Discovery Center: Release of the First 8490 Sequenced Strains for Exploring Actinobacteria Biosynthetic Diversity.</title>
        <authorList>
            <person name="Kalkreuter E."/>
            <person name="Kautsar S.A."/>
            <person name="Yang D."/>
            <person name="Bader C.D."/>
            <person name="Teijaro C.N."/>
            <person name="Fluegel L."/>
            <person name="Davis C.M."/>
            <person name="Simpson J.R."/>
            <person name="Lauterbach L."/>
            <person name="Steele A.D."/>
            <person name="Gui C."/>
            <person name="Meng S."/>
            <person name="Li G."/>
            <person name="Viehrig K."/>
            <person name="Ye F."/>
            <person name="Su P."/>
            <person name="Kiefer A.F."/>
            <person name="Nichols A."/>
            <person name="Cepeda A.J."/>
            <person name="Yan W."/>
            <person name="Fan B."/>
            <person name="Jiang Y."/>
            <person name="Adhikari A."/>
            <person name="Zheng C.-J."/>
            <person name="Schuster L."/>
            <person name="Cowan T.M."/>
            <person name="Smanski M.J."/>
            <person name="Chevrette M.G."/>
            <person name="De Carvalho L.P.S."/>
            <person name="Shen B."/>
        </authorList>
    </citation>
    <scope>NUCLEOTIDE SEQUENCE [LARGE SCALE GENOMIC DNA]</scope>
    <source>
        <strain evidence="2 3">NPDC033039</strain>
    </source>
</reference>